<organism evidence="4 5">
    <name type="scientific">Elysia marginata</name>
    <dbReference type="NCBI Taxonomy" id="1093978"/>
    <lineage>
        <taxon>Eukaryota</taxon>
        <taxon>Metazoa</taxon>
        <taxon>Spiralia</taxon>
        <taxon>Lophotrochozoa</taxon>
        <taxon>Mollusca</taxon>
        <taxon>Gastropoda</taxon>
        <taxon>Heterobranchia</taxon>
        <taxon>Euthyneura</taxon>
        <taxon>Panpulmonata</taxon>
        <taxon>Sacoglossa</taxon>
        <taxon>Placobranchoidea</taxon>
        <taxon>Plakobranchidae</taxon>
        <taxon>Elysia</taxon>
    </lineage>
</organism>
<evidence type="ECO:0000259" key="3">
    <source>
        <dbReference type="Pfam" id="PF00685"/>
    </source>
</evidence>
<accession>A0AAV4G770</accession>
<dbReference type="InterPro" id="IPR027417">
    <property type="entry name" value="P-loop_NTPase"/>
</dbReference>
<sequence>MIADHCSFECMKANPMTNHEDVYSIDSSVSPLLRKGTVGDWKNYFTVQQNEDFDRKYKEEMEELLPPIPFKFSLDNNCISN</sequence>
<evidence type="ECO:0000256" key="1">
    <source>
        <dbReference type="ARBA" id="ARBA00005771"/>
    </source>
</evidence>
<keyword evidence="2" id="KW-0808">Transferase</keyword>
<protein>
    <submittedName>
        <fullName evidence="4">Sulfotransferase</fullName>
    </submittedName>
</protein>
<comment type="caution">
    <text evidence="4">The sequence shown here is derived from an EMBL/GenBank/DDBJ whole genome shotgun (WGS) entry which is preliminary data.</text>
</comment>
<dbReference type="Gene3D" id="3.40.50.300">
    <property type="entry name" value="P-loop containing nucleotide triphosphate hydrolases"/>
    <property type="match status" value="1"/>
</dbReference>
<dbReference type="AlphaFoldDB" id="A0AAV4G770"/>
<keyword evidence="5" id="KW-1185">Reference proteome</keyword>
<reference evidence="4 5" key="1">
    <citation type="journal article" date="2021" name="Elife">
        <title>Chloroplast acquisition without the gene transfer in kleptoplastic sea slugs, Plakobranchus ocellatus.</title>
        <authorList>
            <person name="Maeda T."/>
            <person name="Takahashi S."/>
            <person name="Yoshida T."/>
            <person name="Shimamura S."/>
            <person name="Takaki Y."/>
            <person name="Nagai Y."/>
            <person name="Toyoda A."/>
            <person name="Suzuki Y."/>
            <person name="Arimoto A."/>
            <person name="Ishii H."/>
            <person name="Satoh N."/>
            <person name="Nishiyama T."/>
            <person name="Hasebe M."/>
            <person name="Maruyama T."/>
            <person name="Minagawa J."/>
            <person name="Obokata J."/>
            <person name="Shigenobu S."/>
        </authorList>
    </citation>
    <scope>NUCLEOTIDE SEQUENCE [LARGE SCALE GENOMIC DNA]</scope>
</reference>
<feature type="domain" description="Sulfotransferase" evidence="3">
    <location>
        <begin position="2"/>
        <end position="63"/>
    </location>
</feature>
<dbReference type="Pfam" id="PF00685">
    <property type="entry name" value="Sulfotransfer_1"/>
    <property type="match status" value="1"/>
</dbReference>
<evidence type="ECO:0000313" key="5">
    <source>
        <dbReference type="Proteomes" id="UP000762676"/>
    </source>
</evidence>
<dbReference type="Proteomes" id="UP000762676">
    <property type="component" value="Unassembled WGS sequence"/>
</dbReference>
<dbReference type="InterPro" id="IPR000863">
    <property type="entry name" value="Sulfotransferase_dom"/>
</dbReference>
<proteinExistence type="inferred from homology"/>
<evidence type="ECO:0000313" key="4">
    <source>
        <dbReference type="EMBL" id="GFR80541.1"/>
    </source>
</evidence>
<comment type="similarity">
    <text evidence="1">Belongs to the sulfotransferase 1 family.</text>
</comment>
<dbReference type="PANTHER" id="PTHR11783">
    <property type="entry name" value="SULFOTRANSFERASE SULT"/>
    <property type="match status" value="1"/>
</dbReference>
<gene>
    <name evidence="4" type="ORF">ElyMa_005901000</name>
</gene>
<dbReference type="SUPFAM" id="SSF52540">
    <property type="entry name" value="P-loop containing nucleoside triphosphate hydrolases"/>
    <property type="match status" value="1"/>
</dbReference>
<dbReference type="EMBL" id="BMAT01011857">
    <property type="protein sequence ID" value="GFR80541.1"/>
    <property type="molecule type" value="Genomic_DNA"/>
</dbReference>
<evidence type="ECO:0000256" key="2">
    <source>
        <dbReference type="ARBA" id="ARBA00022679"/>
    </source>
</evidence>
<dbReference type="GO" id="GO:0008146">
    <property type="term" value="F:sulfotransferase activity"/>
    <property type="evidence" value="ECO:0007669"/>
    <property type="project" value="InterPro"/>
</dbReference>
<name>A0AAV4G770_9GAST</name>